<dbReference type="EMBL" id="KL198014">
    <property type="protein sequence ID" value="KDQ22189.1"/>
    <property type="molecule type" value="Genomic_DNA"/>
</dbReference>
<sequence length="248" mass="27938">MDSTFNDSLVPPLGTSFYKRYDLFKFLYISPSHFPHPLCSTIVKRKSFDIFEGRNFRGKSFASVSWRVDAHVYATESPPASSDYEGIVYIIFVHSGTFVVPDSRDYIREPTRFTVTPVDSKSVQAVAQEPQSWTKYMGNNGTTYGSKIDFSQDLPMFKNEGDQGFTFDAAYGSTISGNLKHSGRIVGHQTEFSFDEVTTWKEEFFRALSVFSTTKATGSLEFRFGMDNKSYDLVTNPGVPVVIDLFPA</sequence>
<evidence type="ECO:0000313" key="1">
    <source>
        <dbReference type="EMBL" id="KDQ22189.1"/>
    </source>
</evidence>
<gene>
    <name evidence="1" type="ORF">PLEOSDRAFT_1109307</name>
</gene>
<dbReference type="AlphaFoldDB" id="A0A067N2U6"/>
<reference evidence="2" key="1">
    <citation type="journal article" date="2014" name="Proc. Natl. Acad. Sci. U.S.A.">
        <title>Extensive sampling of basidiomycete genomes demonstrates inadequacy of the white-rot/brown-rot paradigm for wood decay fungi.</title>
        <authorList>
            <person name="Riley R."/>
            <person name="Salamov A.A."/>
            <person name="Brown D.W."/>
            <person name="Nagy L.G."/>
            <person name="Floudas D."/>
            <person name="Held B.W."/>
            <person name="Levasseur A."/>
            <person name="Lombard V."/>
            <person name="Morin E."/>
            <person name="Otillar R."/>
            <person name="Lindquist E.A."/>
            <person name="Sun H."/>
            <person name="LaButti K.M."/>
            <person name="Schmutz J."/>
            <person name="Jabbour D."/>
            <person name="Luo H."/>
            <person name="Baker S.E."/>
            <person name="Pisabarro A.G."/>
            <person name="Walton J.D."/>
            <person name="Blanchette R.A."/>
            <person name="Henrissat B."/>
            <person name="Martin F."/>
            <person name="Cullen D."/>
            <person name="Hibbett D.S."/>
            <person name="Grigoriev I.V."/>
        </authorList>
    </citation>
    <scope>NUCLEOTIDE SEQUENCE [LARGE SCALE GENOMIC DNA]</scope>
    <source>
        <strain evidence="2">PC15</strain>
    </source>
</reference>
<dbReference type="Proteomes" id="UP000027073">
    <property type="component" value="Unassembled WGS sequence"/>
</dbReference>
<dbReference type="HOGENOM" id="CLU_1215195_0_0_1"/>
<dbReference type="VEuPathDB" id="FungiDB:PLEOSDRAFT_1109307"/>
<dbReference type="InParanoid" id="A0A067N2U6"/>
<name>A0A067N2U6_PLEO1</name>
<dbReference type="OrthoDB" id="10287924at2759"/>
<proteinExistence type="predicted"/>
<accession>A0A067N2U6</accession>
<protein>
    <submittedName>
        <fullName evidence="1">Uncharacterized protein</fullName>
    </submittedName>
</protein>
<organism evidence="1 2">
    <name type="scientific">Pleurotus ostreatus (strain PC15)</name>
    <name type="common">Oyster mushroom</name>
    <dbReference type="NCBI Taxonomy" id="1137138"/>
    <lineage>
        <taxon>Eukaryota</taxon>
        <taxon>Fungi</taxon>
        <taxon>Dikarya</taxon>
        <taxon>Basidiomycota</taxon>
        <taxon>Agaricomycotina</taxon>
        <taxon>Agaricomycetes</taxon>
        <taxon>Agaricomycetidae</taxon>
        <taxon>Agaricales</taxon>
        <taxon>Pleurotineae</taxon>
        <taxon>Pleurotaceae</taxon>
        <taxon>Pleurotus</taxon>
    </lineage>
</organism>
<evidence type="ECO:0000313" key="2">
    <source>
        <dbReference type="Proteomes" id="UP000027073"/>
    </source>
</evidence>